<proteinExistence type="predicted"/>
<evidence type="ECO:0000313" key="4">
    <source>
        <dbReference type="Proteomes" id="UP000253204"/>
    </source>
</evidence>
<dbReference type="SUPFAM" id="SSF53067">
    <property type="entry name" value="Actin-like ATPase domain"/>
    <property type="match status" value="2"/>
</dbReference>
<dbReference type="Proteomes" id="UP000253204">
    <property type="component" value="Unassembled WGS sequence"/>
</dbReference>
<keyword evidence="4" id="KW-1185">Reference proteome</keyword>
<gene>
    <name evidence="3" type="ORF">DU506_01675</name>
</gene>
<dbReference type="Gene3D" id="3.30.420.40">
    <property type="match status" value="2"/>
</dbReference>
<dbReference type="Pfam" id="PF21522">
    <property type="entry name" value="MreB-like_C"/>
    <property type="match status" value="1"/>
</dbReference>
<evidence type="ECO:0000259" key="2">
    <source>
        <dbReference type="Pfam" id="PF21522"/>
    </source>
</evidence>
<dbReference type="InterPro" id="IPR043129">
    <property type="entry name" value="ATPase_NBD"/>
</dbReference>
<comment type="caution">
    <text evidence="3">The sequence shown here is derived from an EMBL/GenBank/DDBJ whole genome shotgun (WGS) entry which is preliminary data.</text>
</comment>
<dbReference type="OrthoDB" id="143284at2"/>
<evidence type="ECO:0000259" key="1">
    <source>
        <dbReference type="Pfam" id="PF17989"/>
    </source>
</evidence>
<sequence length="350" mass="38244">MPIVAAMDLGYSNAKLAWLHSSGAPLEDLYLGIRHSRSDDPDKRAASALKTRLFPAGAAPIDALADSRSEEMPGHIVKVNGEDWRAPVDFKDIQGNYRDFSSEYVKRDVWLALLKGCLAEIGEPEIETLVLGLPSNEYYNSPDLEKTIIGRAKGKHELDGLTVNVKEVLVVPQPLGTFYGQLLSSDKERAEFLLESLVLVIDPGFYSCDVVLINEGKRIYQDSSVSTPNSVKAICDQLRAHLKETHQIPIPEGRLESQLRQGKYTVAGAKGLHNFKDDLKVIAKDVATSALDGIRSQLHSSGHEPNIAILTGGGADLFEPHVKEGTKVAAVYKTDDPVMMNVIGFLRAAC</sequence>
<organism evidence="3 4">
    <name type="scientific">Vreelandella rituensis</name>
    <dbReference type="NCBI Taxonomy" id="2282306"/>
    <lineage>
        <taxon>Bacteria</taxon>
        <taxon>Pseudomonadati</taxon>
        <taxon>Pseudomonadota</taxon>
        <taxon>Gammaproteobacteria</taxon>
        <taxon>Oceanospirillales</taxon>
        <taxon>Halomonadaceae</taxon>
        <taxon>Vreelandella</taxon>
    </lineage>
</organism>
<dbReference type="AlphaFoldDB" id="A0A368UA74"/>
<dbReference type="EMBL" id="QPIJ01000001">
    <property type="protein sequence ID" value="RCV93894.1"/>
    <property type="molecule type" value="Genomic_DNA"/>
</dbReference>
<dbReference type="InterPro" id="IPR049067">
    <property type="entry name" value="MreB-like_C"/>
</dbReference>
<dbReference type="RefSeq" id="WP_114485222.1">
    <property type="nucleotide sequence ID" value="NZ_CBCSHM010000001.1"/>
</dbReference>
<feature type="domain" description="Actin homologue MreB-like C-terminal" evidence="2">
    <location>
        <begin position="200"/>
        <end position="324"/>
    </location>
</feature>
<protein>
    <submittedName>
        <fullName evidence="3">Uncharacterized protein</fullName>
    </submittedName>
</protein>
<name>A0A368UA74_9GAMM</name>
<feature type="domain" description="Actin-like protein N-terminal" evidence="1">
    <location>
        <begin position="47"/>
        <end position="176"/>
    </location>
</feature>
<dbReference type="Pfam" id="PF17989">
    <property type="entry name" value="ALP_N"/>
    <property type="match status" value="1"/>
</dbReference>
<dbReference type="InterPro" id="IPR040607">
    <property type="entry name" value="ALP_N"/>
</dbReference>
<evidence type="ECO:0000313" key="3">
    <source>
        <dbReference type="EMBL" id="RCV93894.1"/>
    </source>
</evidence>
<reference evidence="3 4" key="1">
    <citation type="submission" date="2018-07" db="EMBL/GenBank/DDBJ databases">
        <title>Halomonas rutogse sp. nov., isolated from Lake TangqianCo on Tibetan Plateau.</title>
        <authorList>
            <person name="Lu H."/>
            <person name="Xing P."/>
            <person name="Wu Q."/>
        </authorList>
    </citation>
    <scope>NUCLEOTIDE SEQUENCE [LARGE SCALE GENOMIC DNA]</scope>
    <source>
        <strain evidence="3 4">TQ8S</strain>
    </source>
</reference>
<accession>A0A368UA74</accession>